<organism evidence="3 4">
    <name type="scientific">Emericellopsis atlantica</name>
    <dbReference type="NCBI Taxonomy" id="2614577"/>
    <lineage>
        <taxon>Eukaryota</taxon>
        <taxon>Fungi</taxon>
        <taxon>Dikarya</taxon>
        <taxon>Ascomycota</taxon>
        <taxon>Pezizomycotina</taxon>
        <taxon>Sordariomycetes</taxon>
        <taxon>Hypocreomycetidae</taxon>
        <taxon>Hypocreales</taxon>
        <taxon>Bionectriaceae</taxon>
        <taxon>Emericellopsis</taxon>
    </lineage>
</organism>
<feature type="compositionally biased region" description="Low complexity" evidence="1">
    <location>
        <begin position="89"/>
        <end position="102"/>
    </location>
</feature>
<protein>
    <submittedName>
        <fullName evidence="3">Uncharacterized protein</fullName>
    </submittedName>
</protein>
<evidence type="ECO:0000313" key="4">
    <source>
        <dbReference type="Proteomes" id="UP000887229"/>
    </source>
</evidence>
<comment type="caution">
    <text evidence="3">The sequence shown here is derived from an EMBL/GenBank/DDBJ whole genome shotgun (WGS) entry which is preliminary data.</text>
</comment>
<feature type="region of interest" description="Disordered" evidence="1">
    <location>
        <begin position="28"/>
        <end position="143"/>
    </location>
</feature>
<proteinExistence type="predicted"/>
<feature type="compositionally biased region" description="Acidic residues" evidence="1">
    <location>
        <begin position="121"/>
        <end position="132"/>
    </location>
</feature>
<dbReference type="EMBL" id="MU251260">
    <property type="protein sequence ID" value="KAG9252915.1"/>
    <property type="molecule type" value="Genomic_DNA"/>
</dbReference>
<gene>
    <name evidence="3" type="ORF">F5Z01DRAFT_190515</name>
</gene>
<dbReference type="GeneID" id="70288907"/>
<keyword evidence="4" id="KW-1185">Reference proteome</keyword>
<dbReference type="Proteomes" id="UP000887229">
    <property type="component" value="Unassembled WGS sequence"/>
</dbReference>
<feature type="signal peptide" evidence="2">
    <location>
        <begin position="1"/>
        <end position="22"/>
    </location>
</feature>
<reference evidence="3" key="1">
    <citation type="journal article" date="2021" name="IMA Fungus">
        <title>Genomic characterization of three marine fungi, including Emericellopsis atlantica sp. nov. with signatures of a generalist lifestyle and marine biomass degradation.</title>
        <authorList>
            <person name="Hagestad O.C."/>
            <person name="Hou L."/>
            <person name="Andersen J.H."/>
            <person name="Hansen E.H."/>
            <person name="Altermark B."/>
            <person name="Li C."/>
            <person name="Kuhnert E."/>
            <person name="Cox R.J."/>
            <person name="Crous P.W."/>
            <person name="Spatafora J.W."/>
            <person name="Lail K."/>
            <person name="Amirebrahimi M."/>
            <person name="Lipzen A."/>
            <person name="Pangilinan J."/>
            <person name="Andreopoulos W."/>
            <person name="Hayes R.D."/>
            <person name="Ng V."/>
            <person name="Grigoriev I.V."/>
            <person name="Jackson S.A."/>
            <person name="Sutton T.D.S."/>
            <person name="Dobson A.D.W."/>
            <person name="Rama T."/>
        </authorList>
    </citation>
    <scope>NUCLEOTIDE SEQUENCE</scope>
    <source>
        <strain evidence="3">TS7</strain>
    </source>
</reference>
<dbReference type="RefSeq" id="XP_046116839.1">
    <property type="nucleotide sequence ID" value="XM_046258004.1"/>
</dbReference>
<sequence length="185" mass="19415">MRTSAAHKAISLTLSGARLALAQDVAPSSDTVGQPLDVVTNSVPKVSAPVPDGPVTETRGDRPGEIVQANPGTASSELTEPSSEVQEDTQTLETSLATSSETDGINSSGTPTGASENPSATDEDDNDDEIILVEDPALLDNSTEPYLPAEIADEHILEEENNGPITIMTKKEAREIAVLEGRVRR</sequence>
<evidence type="ECO:0000256" key="1">
    <source>
        <dbReference type="SAM" id="MobiDB-lite"/>
    </source>
</evidence>
<dbReference type="AlphaFoldDB" id="A0A9P8CNC6"/>
<feature type="compositionally biased region" description="Polar residues" evidence="1">
    <location>
        <begin position="70"/>
        <end position="84"/>
    </location>
</feature>
<keyword evidence="2" id="KW-0732">Signal</keyword>
<evidence type="ECO:0000313" key="3">
    <source>
        <dbReference type="EMBL" id="KAG9252915.1"/>
    </source>
</evidence>
<feature type="compositionally biased region" description="Polar residues" evidence="1">
    <location>
        <begin position="103"/>
        <end position="120"/>
    </location>
</feature>
<accession>A0A9P8CNC6</accession>
<evidence type="ECO:0000256" key="2">
    <source>
        <dbReference type="SAM" id="SignalP"/>
    </source>
</evidence>
<name>A0A9P8CNC6_9HYPO</name>
<feature type="chain" id="PRO_5040301606" evidence="2">
    <location>
        <begin position="23"/>
        <end position="185"/>
    </location>
</feature>